<reference evidence="7 8" key="1">
    <citation type="submission" date="2024-04" db="EMBL/GenBank/DDBJ databases">
        <title>Novel species of the genus Ideonella isolated from streams.</title>
        <authorList>
            <person name="Lu H."/>
        </authorList>
    </citation>
    <scope>NUCLEOTIDE SEQUENCE [LARGE SCALE GENOMIC DNA]</scope>
    <source>
        <strain evidence="7 8">BYS139W</strain>
    </source>
</reference>
<evidence type="ECO:0000256" key="6">
    <source>
        <dbReference type="SAM" id="MobiDB-lite"/>
    </source>
</evidence>
<name>A0ABU9BB52_9BURK</name>
<evidence type="ECO:0000256" key="5">
    <source>
        <dbReference type="ARBA" id="ARBA00022840"/>
    </source>
</evidence>
<proteinExistence type="predicted"/>
<evidence type="ECO:0000313" key="8">
    <source>
        <dbReference type="Proteomes" id="UP001368500"/>
    </source>
</evidence>
<evidence type="ECO:0000256" key="4">
    <source>
        <dbReference type="ARBA" id="ARBA00022741"/>
    </source>
</evidence>
<feature type="compositionally biased region" description="Low complexity" evidence="6">
    <location>
        <begin position="327"/>
        <end position="343"/>
    </location>
</feature>
<feature type="compositionally biased region" description="Pro residues" evidence="6">
    <location>
        <begin position="8"/>
        <end position="21"/>
    </location>
</feature>
<dbReference type="GO" id="GO:0016757">
    <property type="term" value="F:glycosyltransferase activity"/>
    <property type="evidence" value="ECO:0007669"/>
    <property type="project" value="UniProtKB-KW"/>
</dbReference>
<evidence type="ECO:0000313" key="7">
    <source>
        <dbReference type="EMBL" id="MEK8027006.1"/>
    </source>
</evidence>
<dbReference type="RefSeq" id="WP_341374790.1">
    <property type="nucleotide sequence ID" value="NZ_JBBUTF010000012.1"/>
</dbReference>
<feature type="region of interest" description="Disordered" evidence="6">
    <location>
        <begin position="1"/>
        <end position="24"/>
    </location>
</feature>
<dbReference type="GO" id="GO:0046917">
    <property type="term" value="F:triphosphoribosyl-dephospho-CoA synthase activity"/>
    <property type="evidence" value="ECO:0007669"/>
    <property type="project" value="UniProtKB-EC"/>
</dbReference>
<accession>A0ABU9BB52</accession>
<organism evidence="7 8">
    <name type="scientific">Pseudaquabacterium rugosum</name>
    <dbReference type="NCBI Taxonomy" id="2984194"/>
    <lineage>
        <taxon>Bacteria</taxon>
        <taxon>Pseudomonadati</taxon>
        <taxon>Pseudomonadota</taxon>
        <taxon>Betaproteobacteria</taxon>
        <taxon>Burkholderiales</taxon>
        <taxon>Sphaerotilaceae</taxon>
        <taxon>Pseudaquabacterium</taxon>
    </lineage>
</organism>
<keyword evidence="5" id="KW-0067">ATP-binding</keyword>
<comment type="catalytic activity">
    <reaction evidence="1">
        <text>3'-dephospho-CoA + ATP = 2'-(5''-triphospho-alpha-D-ribosyl)-3'-dephospho-CoA + adenine</text>
        <dbReference type="Rhea" id="RHEA:15117"/>
        <dbReference type="ChEBI" id="CHEBI:16708"/>
        <dbReference type="ChEBI" id="CHEBI:30616"/>
        <dbReference type="ChEBI" id="CHEBI:57328"/>
        <dbReference type="ChEBI" id="CHEBI:61378"/>
        <dbReference type="EC" id="2.4.2.52"/>
    </reaction>
</comment>
<dbReference type="Pfam" id="PF01874">
    <property type="entry name" value="CitG"/>
    <property type="match status" value="1"/>
</dbReference>
<evidence type="ECO:0000256" key="2">
    <source>
        <dbReference type="ARBA" id="ARBA00012074"/>
    </source>
</evidence>
<dbReference type="PANTHER" id="PTHR30201:SF2">
    <property type="entry name" value="2-(5''-TRIPHOSPHORIBOSYL)-3'-DEPHOSPHOCOENZYME-A SYNTHASE"/>
    <property type="match status" value="1"/>
</dbReference>
<keyword evidence="7" id="KW-0328">Glycosyltransferase</keyword>
<protein>
    <recommendedName>
        <fullName evidence="2">triphosphoribosyl-dephospho-CoA synthase</fullName>
        <ecNumber evidence="2">2.4.2.52</ecNumber>
    </recommendedName>
</protein>
<dbReference type="EMBL" id="JBBUTF010000012">
    <property type="protein sequence ID" value="MEK8027006.1"/>
    <property type="molecule type" value="Genomic_DNA"/>
</dbReference>
<dbReference type="Gene3D" id="1.10.4200.10">
    <property type="entry name" value="Triphosphoribosyl-dephospho-CoA protein"/>
    <property type="match status" value="1"/>
</dbReference>
<dbReference type="PANTHER" id="PTHR30201">
    <property type="entry name" value="TRIPHOSPHORIBOSYL-DEPHOSPHO-COA SYNTHASE"/>
    <property type="match status" value="1"/>
</dbReference>
<dbReference type="EC" id="2.4.2.52" evidence="2"/>
<evidence type="ECO:0000256" key="3">
    <source>
        <dbReference type="ARBA" id="ARBA00022679"/>
    </source>
</evidence>
<evidence type="ECO:0000256" key="1">
    <source>
        <dbReference type="ARBA" id="ARBA00001210"/>
    </source>
</evidence>
<comment type="caution">
    <text evidence="7">The sequence shown here is derived from an EMBL/GenBank/DDBJ whole genome shotgun (WGS) entry which is preliminary data.</text>
</comment>
<gene>
    <name evidence="7" type="ORF">AACH11_13630</name>
</gene>
<keyword evidence="3 7" id="KW-0808">Transferase</keyword>
<dbReference type="InterPro" id="IPR002736">
    <property type="entry name" value="CitG"/>
</dbReference>
<feature type="region of interest" description="Disordered" evidence="6">
    <location>
        <begin position="302"/>
        <end position="343"/>
    </location>
</feature>
<dbReference type="Proteomes" id="UP001368500">
    <property type="component" value="Unassembled WGS sequence"/>
</dbReference>
<keyword evidence="4" id="KW-0547">Nucleotide-binding</keyword>
<sequence>MSARPQPRQAPPSPDRAPPPSLDAIGHAATLALHDELMLAPKPGLVSPRDSGSHDDMDVHTFGRSLFALRRSFPAFARLGAQRAPFAALQACGLEAEARMLAATGGINTHRGAIFQLGLLCAAAGALGTHGTTPPLARPLTPDAIRAALRQHWGADLQAKAARPRCDTPGGRALQRHAGLRGAAAEAAAGLPTLFDSVWPALREAQAAGLDSRHARLHALMHGVAALDDTTLVHRGGLAGLHWARKQARAWLAAGGAFQPDALQRANALHRAFVARRLSPGGAADLLSAACWLQRVTGAAGPIAQRPSADRRRGSADAGTVRPVDPAAAAATTTAVTAGSGPR</sequence>
<keyword evidence="8" id="KW-1185">Reference proteome</keyword>